<dbReference type="PANTHER" id="PTHR43297">
    <property type="entry name" value="OLIGOPEPTIDE TRANSPORT ATP-BINDING PROTEIN APPD"/>
    <property type="match status" value="1"/>
</dbReference>
<dbReference type="GO" id="GO:0015833">
    <property type="term" value="P:peptide transport"/>
    <property type="evidence" value="ECO:0007669"/>
    <property type="project" value="InterPro"/>
</dbReference>
<keyword evidence="3" id="KW-0813">Transport</keyword>
<evidence type="ECO:0000259" key="8">
    <source>
        <dbReference type="PROSITE" id="PS50893"/>
    </source>
</evidence>
<dbReference type="InterPro" id="IPR013563">
    <property type="entry name" value="Oligopep_ABC_C"/>
</dbReference>
<dbReference type="SUPFAM" id="SSF52540">
    <property type="entry name" value="P-loop containing nucleoside triphosphate hydrolases"/>
    <property type="match status" value="1"/>
</dbReference>
<comment type="caution">
    <text evidence="9">The sequence shown here is derived from an EMBL/GenBank/DDBJ whole genome shotgun (WGS) entry which is preliminary data.</text>
</comment>
<name>A0A8E1WJD7_9HYPH</name>
<dbReference type="Gene3D" id="3.40.50.300">
    <property type="entry name" value="P-loop containing nucleotide triphosphate hydrolases"/>
    <property type="match status" value="1"/>
</dbReference>
<dbReference type="GO" id="GO:0005524">
    <property type="term" value="F:ATP binding"/>
    <property type="evidence" value="ECO:0007669"/>
    <property type="project" value="UniProtKB-KW"/>
</dbReference>
<keyword evidence="4" id="KW-1003">Cell membrane</keyword>
<evidence type="ECO:0000313" key="9">
    <source>
        <dbReference type="EMBL" id="MBB6468440.1"/>
    </source>
</evidence>
<dbReference type="NCBIfam" id="TIGR01727">
    <property type="entry name" value="oligo_HPY"/>
    <property type="match status" value="1"/>
</dbReference>
<dbReference type="PROSITE" id="PS50893">
    <property type="entry name" value="ABC_TRANSPORTER_2"/>
    <property type="match status" value="1"/>
</dbReference>
<dbReference type="GO" id="GO:0055085">
    <property type="term" value="P:transmembrane transport"/>
    <property type="evidence" value="ECO:0007669"/>
    <property type="project" value="UniProtKB-ARBA"/>
</dbReference>
<evidence type="ECO:0000256" key="7">
    <source>
        <dbReference type="ARBA" id="ARBA00023136"/>
    </source>
</evidence>
<dbReference type="Proteomes" id="UP000598227">
    <property type="component" value="Unassembled WGS sequence"/>
</dbReference>
<dbReference type="AlphaFoldDB" id="A0A8E1WJD7"/>
<keyword evidence="12" id="KW-1185">Reference proteome</keyword>
<dbReference type="PROSITE" id="PS00211">
    <property type="entry name" value="ABC_TRANSPORTER_1"/>
    <property type="match status" value="1"/>
</dbReference>
<dbReference type="Pfam" id="PF08352">
    <property type="entry name" value="oligo_HPY"/>
    <property type="match status" value="1"/>
</dbReference>
<comment type="similarity">
    <text evidence="2">Belongs to the ABC transporter superfamily.</text>
</comment>
<dbReference type="RefSeq" id="WP_184770962.1">
    <property type="nucleotide sequence ID" value="NZ_JACHGI010000010.1"/>
</dbReference>
<feature type="domain" description="ABC transporter" evidence="8">
    <location>
        <begin position="17"/>
        <end position="267"/>
    </location>
</feature>
<dbReference type="Pfam" id="PF00005">
    <property type="entry name" value="ABC_tran"/>
    <property type="match status" value="1"/>
</dbReference>
<evidence type="ECO:0000256" key="5">
    <source>
        <dbReference type="ARBA" id="ARBA00022741"/>
    </source>
</evidence>
<dbReference type="SMART" id="SM00382">
    <property type="entry name" value="AAA"/>
    <property type="match status" value="1"/>
</dbReference>
<dbReference type="Proteomes" id="UP000532373">
    <property type="component" value="Unassembled WGS sequence"/>
</dbReference>
<comment type="subcellular location">
    <subcellularLocation>
        <location evidence="1">Cell inner membrane</location>
        <topology evidence="1">Peripheral membrane protein</topology>
    </subcellularLocation>
</comment>
<evidence type="ECO:0000256" key="1">
    <source>
        <dbReference type="ARBA" id="ARBA00004417"/>
    </source>
</evidence>
<dbReference type="InterPro" id="IPR050388">
    <property type="entry name" value="ABC_Ni/Peptide_Import"/>
</dbReference>
<evidence type="ECO:0000313" key="11">
    <source>
        <dbReference type="Proteomes" id="UP000532373"/>
    </source>
</evidence>
<reference evidence="10 12" key="2">
    <citation type="submission" date="2020-09" db="EMBL/GenBank/DDBJ databases">
        <title>Draft Genome Sequence of Aminobacter carboxidus type strain DSM 1086, a soil Gram-negative carboxydobacterium.</title>
        <authorList>
            <person name="Turrini P."/>
            <person name="Tescari M."/>
            <person name="Artuso I."/>
            <person name="Lugli G.A."/>
            <person name="Frangipani E."/>
            <person name="Ventura M."/>
            <person name="Visca P."/>
        </authorList>
    </citation>
    <scope>NUCLEOTIDE SEQUENCE [LARGE SCALE GENOMIC DNA]</scope>
    <source>
        <strain evidence="10 12">DSM 1086</strain>
    </source>
</reference>
<reference evidence="9 11" key="1">
    <citation type="submission" date="2020-08" db="EMBL/GenBank/DDBJ databases">
        <title>Genomic Encyclopedia of Type Strains, Phase IV (KMG-IV): sequencing the most valuable type-strain genomes for metagenomic binning, comparative biology and taxonomic classification.</title>
        <authorList>
            <person name="Goeker M."/>
        </authorList>
    </citation>
    <scope>NUCLEOTIDE SEQUENCE [LARGE SCALE GENOMIC DNA]</scope>
    <source>
        <strain evidence="9 11">DSM 17454</strain>
    </source>
</reference>
<organism evidence="9 11">
    <name type="scientific">Aminobacter carboxidus</name>
    <dbReference type="NCBI Taxonomy" id="376165"/>
    <lineage>
        <taxon>Bacteria</taxon>
        <taxon>Pseudomonadati</taxon>
        <taxon>Pseudomonadota</taxon>
        <taxon>Alphaproteobacteria</taxon>
        <taxon>Hyphomicrobiales</taxon>
        <taxon>Phyllobacteriaceae</taxon>
        <taxon>Aminobacter</taxon>
    </lineage>
</organism>
<keyword evidence="5" id="KW-0547">Nucleotide-binding</keyword>
<evidence type="ECO:0000313" key="10">
    <source>
        <dbReference type="EMBL" id="MBE1205427.1"/>
    </source>
</evidence>
<proteinExistence type="inferred from homology"/>
<dbReference type="GO" id="GO:0016887">
    <property type="term" value="F:ATP hydrolysis activity"/>
    <property type="evidence" value="ECO:0007669"/>
    <property type="project" value="InterPro"/>
</dbReference>
<dbReference type="CDD" id="cd03257">
    <property type="entry name" value="ABC_NikE_OppD_transporters"/>
    <property type="match status" value="1"/>
</dbReference>
<dbReference type="InterPro" id="IPR027417">
    <property type="entry name" value="P-loop_NTPase"/>
</dbReference>
<gene>
    <name evidence="9" type="ORF">HNQ96_004324</name>
    <name evidence="10" type="ORF">IHE39_14090</name>
</gene>
<evidence type="ECO:0000256" key="6">
    <source>
        <dbReference type="ARBA" id="ARBA00022840"/>
    </source>
</evidence>
<dbReference type="InterPro" id="IPR003439">
    <property type="entry name" value="ABC_transporter-like_ATP-bd"/>
</dbReference>
<keyword evidence="6 9" id="KW-0067">ATP-binding</keyword>
<sequence>MNAISTSMDAVRPSPVLEVSDLRVSYGSTLRSVHVVNDVSFVVGRGEALGIVGESGCGKSQTMLAVLGLLPASGRISAGKVKFEGQDLAALSARQFRSLRGKGMALISQDALSALNPSMTIGTQMAEPMIHYDGMSRKAARDRCIELLDLVGIPGAAARLGAYPHELSGGMRQRVLIATAISGNPKVLIADEPTTALDVTIQAQILRLIDQLRRELGMALVIITHDLGVVAGVADQVAVMYAGRVVESGSTDAIFSEPRHPYTRALLEAIPKLDEPADKRLTPIAGLPPDPRRPPSGCAFHPRCRLVQPACREQLPALEAKDAGNGHLIRCSVDPWARSNMAPVRGIATSGGVS</sequence>
<evidence type="ECO:0000256" key="3">
    <source>
        <dbReference type="ARBA" id="ARBA00022448"/>
    </source>
</evidence>
<evidence type="ECO:0000256" key="4">
    <source>
        <dbReference type="ARBA" id="ARBA00022475"/>
    </source>
</evidence>
<evidence type="ECO:0000256" key="2">
    <source>
        <dbReference type="ARBA" id="ARBA00005417"/>
    </source>
</evidence>
<dbReference type="InterPro" id="IPR003593">
    <property type="entry name" value="AAA+_ATPase"/>
</dbReference>
<dbReference type="GO" id="GO:0005886">
    <property type="term" value="C:plasma membrane"/>
    <property type="evidence" value="ECO:0007669"/>
    <property type="project" value="UniProtKB-SubCell"/>
</dbReference>
<dbReference type="EMBL" id="JACZEP010000003">
    <property type="protein sequence ID" value="MBE1205427.1"/>
    <property type="molecule type" value="Genomic_DNA"/>
</dbReference>
<dbReference type="EMBL" id="JACHGI010000010">
    <property type="protein sequence ID" value="MBB6468440.1"/>
    <property type="molecule type" value="Genomic_DNA"/>
</dbReference>
<dbReference type="InterPro" id="IPR017871">
    <property type="entry name" value="ABC_transporter-like_CS"/>
</dbReference>
<keyword evidence="7" id="KW-0472">Membrane</keyword>
<dbReference type="PANTHER" id="PTHR43297:SF2">
    <property type="entry name" value="DIPEPTIDE TRANSPORT ATP-BINDING PROTEIN DPPD"/>
    <property type="match status" value="1"/>
</dbReference>
<protein>
    <submittedName>
        <fullName evidence="9 10">ABC transporter ATP-binding protein</fullName>
    </submittedName>
</protein>
<evidence type="ECO:0000313" key="12">
    <source>
        <dbReference type="Proteomes" id="UP000598227"/>
    </source>
</evidence>
<accession>A0A8E1WJD7</accession>
<dbReference type="FunFam" id="3.40.50.300:FF:000016">
    <property type="entry name" value="Oligopeptide ABC transporter ATP-binding component"/>
    <property type="match status" value="1"/>
</dbReference>